<evidence type="ECO:0000313" key="1">
    <source>
        <dbReference type="EMBL" id="CAB4853370.1"/>
    </source>
</evidence>
<name>A0A6J7C6P6_9ZZZZ</name>
<organism evidence="1">
    <name type="scientific">freshwater metagenome</name>
    <dbReference type="NCBI Taxonomy" id="449393"/>
    <lineage>
        <taxon>unclassified sequences</taxon>
        <taxon>metagenomes</taxon>
        <taxon>ecological metagenomes</taxon>
    </lineage>
</organism>
<sequence>MEVAQVAPGGERGGQQMITLVQAAEQVSQTIVLGHGPEAAPAVVDLLEELGILK</sequence>
<dbReference type="AlphaFoldDB" id="A0A6J7C6P6"/>
<dbReference type="EMBL" id="CAFBIY010000245">
    <property type="protein sequence ID" value="CAB4853370.1"/>
    <property type="molecule type" value="Genomic_DNA"/>
</dbReference>
<accession>A0A6J7C6P6</accession>
<gene>
    <name evidence="1" type="ORF">UFOPK3267_02901</name>
</gene>
<reference evidence="1" key="1">
    <citation type="submission" date="2020-05" db="EMBL/GenBank/DDBJ databases">
        <authorList>
            <person name="Chiriac C."/>
            <person name="Salcher M."/>
            <person name="Ghai R."/>
            <person name="Kavagutti S V."/>
        </authorList>
    </citation>
    <scope>NUCLEOTIDE SEQUENCE</scope>
</reference>
<protein>
    <submittedName>
        <fullName evidence="1">Unannotated protein</fullName>
    </submittedName>
</protein>
<proteinExistence type="predicted"/>